<evidence type="ECO:0000313" key="5">
    <source>
        <dbReference type="EMBL" id="CAD8954348.1"/>
    </source>
</evidence>
<dbReference type="GO" id="GO:0016301">
    <property type="term" value="F:kinase activity"/>
    <property type="evidence" value="ECO:0007669"/>
    <property type="project" value="InterPro"/>
</dbReference>
<dbReference type="SUPFAM" id="SSF52833">
    <property type="entry name" value="Thioredoxin-like"/>
    <property type="match status" value="1"/>
</dbReference>
<dbReference type="Pfam" id="PF06414">
    <property type="entry name" value="Zeta_toxin"/>
    <property type="match status" value="1"/>
</dbReference>
<proteinExistence type="predicted"/>
<keyword evidence="2" id="KW-0067">ATP-binding</keyword>
<dbReference type="AlphaFoldDB" id="A0A6U4UCS5"/>
<dbReference type="Gene3D" id="3.40.50.300">
    <property type="entry name" value="P-loop containing nucleotide triphosphate hydrolases"/>
    <property type="match status" value="1"/>
</dbReference>
<feature type="domain" description="Glutaredoxin" evidence="3">
    <location>
        <begin position="344"/>
        <end position="406"/>
    </location>
</feature>
<gene>
    <name evidence="5" type="ORF">HAND00432_LOCUS8885</name>
</gene>
<sequence>MILASRGPRVLRMRALMGMAKGVGCPLTNKSGHGGTTRSVSNVSSTTLDFTVDPNYDYTRSTMENYRLPTLDTEYEGPYADIRATLDHEYHGHYEGRRQKIQDTMIADVVMGGSEQENPWLVFTAGPMGAGKSFVIKWMSRAGHFQLPSIVQIDPDCFRSRLPEWEEYLNIDAATAGAKSHRECGYCVEIAQEVALRASKNIWVDGSLRDHEWYRGVIDDIRERYPHYRIGIIYVYASEATVFGRAQRREKLTGRHVPEGELRNSLEATPRAVRALSPKTDFVAWISNEGDDKAAPKFTKMCDDKACWLLPGDDWTGIRNRFAPVEELDCAAMMVERAVTESDVVLFTKSYCSYCAQVKQLFKELQQKVQAFDLDTMERGLEIQVALSGKTGVTTTPQVFVRGDFIGGNSDVFELHEKGSLVPKLKSPKRKCAISAAAAALLGPF</sequence>
<evidence type="ECO:0000259" key="4">
    <source>
        <dbReference type="Pfam" id="PF06414"/>
    </source>
</evidence>
<protein>
    <submittedName>
        <fullName evidence="5">Uncharacterized protein</fullName>
    </submittedName>
</protein>
<dbReference type="PRINTS" id="PR00160">
    <property type="entry name" value="GLUTAREDOXIN"/>
</dbReference>
<dbReference type="InterPro" id="IPR027417">
    <property type="entry name" value="P-loop_NTPase"/>
</dbReference>
<dbReference type="InterPro" id="IPR010488">
    <property type="entry name" value="Zeta_toxin_domain"/>
</dbReference>
<evidence type="ECO:0000256" key="1">
    <source>
        <dbReference type="ARBA" id="ARBA00022741"/>
    </source>
</evidence>
<dbReference type="GO" id="GO:0005737">
    <property type="term" value="C:cytoplasm"/>
    <property type="evidence" value="ECO:0007669"/>
    <property type="project" value="TreeGrafter"/>
</dbReference>
<dbReference type="InterPro" id="IPR036249">
    <property type="entry name" value="Thioredoxin-like_sf"/>
</dbReference>
<dbReference type="PROSITE" id="PS51354">
    <property type="entry name" value="GLUTAREDOXIN_2"/>
    <property type="match status" value="1"/>
</dbReference>
<dbReference type="SUPFAM" id="SSF52540">
    <property type="entry name" value="P-loop containing nucleoside triphosphate hydrolases"/>
    <property type="match status" value="1"/>
</dbReference>
<evidence type="ECO:0000256" key="2">
    <source>
        <dbReference type="ARBA" id="ARBA00022840"/>
    </source>
</evidence>
<keyword evidence="1" id="KW-0547">Nucleotide-binding</keyword>
<dbReference type="GO" id="GO:0005524">
    <property type="term" value="F:ATP binding"/>
    <property type="evidence" value="ECO:0007669"/>
    <property type="project" value="UniProtKB-KW"/>
</dbReference>
<dbReference type="PANTHER" id="PTHR45694">
    <property type="entry name" value="GLUTAREDOXIN 2"/>
    <property type="match status" value="1"/>
</dbReference>
<reference evidence="5" key="1">
    <citation type="submission" date="2021-01" db="EMBL/GenBank/DDBJ databases">
        <authorList>
            <person name="Corre E."/>
            <person name="Pelletier E."/>
            <person name="Niang G."/>
            <person name="Scheremetjew M."/>
            <person name="Finn R."/>
            <person name="Kale V."/>
            <person name="Holt S."/>
            <person name="Cochrane G."/>
            <person name="Meng A."/>
            <person name="Brown T."/>
            <person name="Cohen L."/>
        </authorList>
    </citation>
    <scope>NUCLEOTIDE SEQUENCE</scope>
    <source>
        <strain evidence="5">CCMP644</strain>
    </source>
</reference>
<evidence type="ECO:0000259" key="3">
    <source>
        <dbReference type="Pfam" id="PF00462"/>
    </source>
</evidence>
<dbReference type="Pfam" id="PF00462">
    <property type="entry name" value="Glutaredoxin"/>
    <property type="match status" value="1"/>
</dbReference>
<dbReference type="InterPro" id="IPR014025">
    <property type="entry name" value="Glutaredoxin_subgr"/>
</dbReference>
<organism evidence="5">
    <name type="scientific">Hemiselmis andersenii</name>
    <name type="common">Cryptophyte alga</name>
    <dbReference type="NCBI Taxonomy" id="464988"/>
    <lineage>
        <taxon>Eukaryota</taxon>
        <taxon>Cryptophyceae</taxon>
        <taxon>Cryptomonadales</taxon>
        <taxon>Hemiselmidaceae</taxon>
        <taxon>Hemiselmis</taxon>
    </lineage>
</organism>
<dbReference type="CDD" id="cd03419">
    <property type="entry name" value="GRX_GRXh_1_2_like"/>
    <property type="match status" value="1"/>
</dbReference>
<dbReference type="InterPro" id="IPR002109">
    <property type="entry name" value="Glutaredoxin"/>
</dbReference>
<dbReference type="EMBL" id="HBFX01014820">
    <property type="protein sequence ID" value="CAD8954348.1"/>
    <property type="molecule type" value="Transcribed_RNA"/>
</dbReference>
<dbReference type="GO" id="GO:0015038">
    <property type="term" value="F:glutathione disulfide oxidoreductase activity"/>
    <property type="evidence" value="ECO:0007669"/>
    <property type="project" value="TreeGrafter"/>
</dbReference>
<dbReference type="GO" id="GO:0034599">
    <property type="term" value="P:cellular response to oxidative stress"/>
    <property type="evidence" value="ECO:0007669"/>
    <property type="project" value="TreeGrafter"/>
</dbReference>
<dbReference type="PANTHER" id="PTHR45694:SF18">
    <property type="entry name" value="GLUTAREDOXIN-1-RELATED"/>
    <property type="match status" value="1"/>
</dbReference>
<name>A0A6U4UCS5_HEMAN</name>
<accession>A0A6U4UCS5</accession>
<feature type="domain" description="Zeta toxin" evidence="4">
    <location>
        <begin position="115"/>
        <end position="283"/>
    </location>
</feature>
<dbReference type="Gene3D" id="3.40.30.10">
    <property type="entry name" value="Glutaredoxin"/>
    <property type="match status" value="1"/>
</dbReference>